<dbReference type="FunFam" id="3.40.50.300:FF:000109">
    <property type="entry name" value="Peroxisomal biogenesis factor 6"/>
    <property type="match status" value="1"/>
</dbReference>
<dbReference type="EMBL" id="MPGH01000233">
    <property type="protein sequence ID" value="OLN82019.1"/>
    <property type="molecule type" value="Genomic_DNA"/>
</dbReference>
<evidence type="ECO:0000256" key="9">
    <source>
        <dbReference type="ARBA" id="ARBA00034920"/>
    </source>
</evidence>
<keyword evidence="2" id="KW-0962">Peroxisome biogenesis</keyword>
<feature type="compositionally biased region" description="Polar residues" evidence="12">
    <location>
        <begin position="180"/>
        <end position="189"/>
    </location>
</feature>
<evidence type="ECO:0000256" key="10">
    <source>
        <dbReference type="ARBA" id="ARBA00048778"/>
    </source>
</evidence>
<feature type="compositionally biased region" description="Polar residues" evidence="12">
    <location>
        <begin position="263"/>
        <end position="275"/>
    </location>
</feature>
<dbReference type="CDD" id="cd19527">
    <property type="entry name" value="RecA-like_PEX6_r2"/>
    <property type="match status" value="1"/>
</dbReference>
<keyword evidence="6" id="KW-0472">Membrane</keyword>
<dbReference type="STRING" id="708187.A0A1Q8RCQ5"/>
<dbReference type="SMART" id="SM00382">
    <property type="entry name" value="AAA"/>
    <property type="match status" value="1"/>
</dbReference>
<dbReference type="SUPFAM" id="SSF52540">
    <property type="entry name" value="P-loop containing nucleoside triphosphate hydrolases"/>
    <property type="match status" value="2"/>
</dbReference>
<dbReference type="Proteomes" id="UP000186583">
    <property type="component" value="Unassembled WGS sequence"/>
</dbReference>
<evidence type="ECO:0000256" key="1">
    <source>
        <dbReference type="ARBA" id="ARBA00006914"/>
    </source>
</evidence>
<keyword evidence="3" id="KW-0547">Nucleotide-binding</keyword>
<evidence type="ECO:0000256" key="5">
    <source>
        <dbReference type="ARBA" id="ARBA00022840"/>
    </source>
</evidence>
<dbReference type="InterPro" id="IPR003593">
    <property type="entry name" value="AAA+_ATPase"/>
</dbReference>
<feature type="compositionally biased region" description="Basic residues" evidence="12">
    <location>
        <begin position="13"/>
        <end position="23"/>
    </location>
</feature>
<dbReference type="InterPro" id="IPR027417">
    <property type="entry name" value="P-loop_NTPase"/>
</dbReference>
<dbReference type="Pfam" id="PF00004">
    <property type="entry name" value="AAA"/>
    <property type="match status" value="1"/>
</dbReference>
<feature type="region of interest" description="Disordered" evidence="12">
    <location>
        <begin position="345"/>
        <end position="365"/>
    </location>
</feature>
<evidence type="ECO:0000256" key="12">
    <source>
        <dbReference type="SAM" id="MobiDB-lite"/>
    </source>
</evidence>
<proteinExistence type="inferred from homology"/>
<dbReference type="InterPro" id="IPR003960">
    <property type="entry name" value="ATPase_AAA_CS"/>
</dbReference>
<feature type="compositionally biased region" description="Basic and acidic residues" evidence="12">
    <location>
        <begin position="168"/>
        <end position="178"/>
    </location>
</feature>
<keyword evidence="4" id="KW-0378">Hydrolase</keyword>
<gene>
    <name evidence="14" type="ORF">CCHL11_08666</name>
</gene>
<evidence type="ECO:0000259" key="13">
    <source>
        <dbReference type="SMART" id="SM00382"/>
    </source>
</evidence>
<evidence type="ECO:0000256" key="11">
    <source>
        <dbReference type="ARBA" id="ARBA00062700"/>
    </source>
</evidence>
<feature type="compositionally biased region" description="Polar residues" evidence="12">
    <location>
        <begin position="345"/>
        <end position="358"/>
    </location>
</feature>
<feature type="compositionally biased region" description="Acidic residues" evidence="12">
    <location>
        <begin position="310"/>
        <end position="323"/>
    </location>
</feature>
<dbReference type="OrthoDB" id="5553750at2759"/>
<accession>A0A1Q8RCQ5</accession>
<dbReference type="PANTHER" id="PTHR23077:SF9">
    <property type="entry name" value="PEROXISOMAL ATPASE PEX6"/>
    <property type="match status" value="1"/>
</dbReference>
<dbReference type="GO" id="GO:0005778">
    <property type="term" value="C:peroxisomal membrane"/>
    <property type="evidence" value="ECO:0007669"/>
    <property type="project" value="UniProtKB-SubCell"/>
</dbReference>
<dbReference type="InterPro" id="IPR047533">
    <property type="entry name" value="RecA-like_PEX6_r2"/>
</dbReference>
<dbReference type="InterPro" id="IPR056995">
    <property type="entry name" value="PEX6_4th_dom"/>
</dbReference>
<dbReference type="FunFam" id="1.10.8.60:FF:000039">
    <property type="entry name" value="peroxisome biogenesis factor 6"/>
    <property type="match status" value="1"/>
</dbReference>
<comment type="catalytic activity">
    <reaction evidence="10">
        <text>ATP + H2O = ADP + phosphate + H(+)</text>
        <dbReference type="Rhea" id="RHEA:13065"/>
        <dbReference type="ChEBI" id="CHEBI:15377"/>
        <dbReference type="ChEBI" id="CHEBI:15378"/>
        <dbReference type="ChEBI" id="CHEBI:30616"/>
        <dbReference type="ChEBI" id="CHEBI:43474"/>
        <dbReference type="ChEBI" id="CHEBI:456216"/>
    </reaction>
    <physiologicalReaction direction="left-to-right" evidence="10">
        <dbReference type="Rhea" id="RHEA:13066"/>
    </physiologicalReaction>
</comment>
<feature type="region of interest" description="Disordered" evidence="12">
    <location>
        <begin position="260"/>
        <end position="288"/>
    </location>
</feature>
<name>A0A1Q8RCQ5_9PEZI</name>
<dbReference type="InterPro" id="IPR003959">
    <property type="entry name" value="ATPase_AAA_core"/>
</dbReference>
<comment type="similarity">
    <text evidence="1">Belongs to the AAA ATPase family.</text>
</comment>
<evidence type="ECO:0000256" key="8">
    <source>
        <dbReference type="ARBA" id="ARBA00034811"/>
    </source>
</evidence>
<organism evidence="14 15">
    <name type="scientific">Colletotrichum chlorophyti</name>
    <dbReference type="NCBI Taxonomy" id="708187"/>
    <lineage>
        <taxon>Eukaryota</taxon>
        <taxon>Fungi</taxon>
        <taxon>Dikarya</taxon>
        <taxon>Ascomycota</taxon>
        <taxon>Pezizomycotina</taxon>
        <taxon>Sordariomycetes</taxon>
        <taxon>Hypocreomycetidae</taxon>
        <taxon>Glomerellales</taxon>
        <taxon>Glomerellaceae</taxon>
        <taxon>Colletotrichum</taxon>
    </lineage>
</organism>
<dbReference type="Gene3D" id="3.40.50.300">
    <property type="entry name" value="P-loop containing nucleotide triphosphate hydrolases"/>
    <property type="match status" value="2"/>
</dbReference>
<comment type="subcellular location">
    <subcellularLocation>
        <location evidence="7">Peroxisome membrane</location>
        <topology evidence="7">Peripheral membrane protein</topology>
        <orientation evidence="7">Cytoplasmic side</orientation>
    </subcellularLocation>
</comment>
<feature type="compositionally biased region" description="Low complexity" evidence="12">
    <location>
        <begin position="1323"/>
        <end position="1356"/>
    </location>
</feature>
<evidence type="ECO:0000313" key="15">
    <source>
        <dbReference type="Proteomes" id="UP000186583"/>
    </source>
</evidence>
<feature type="region of interest" description="Disordered" evidence="12">
    <location>
        <begin position="1300"/>
        <end position="1398"/>
    </location>
</feature>
<feature type="domain" description="AAA+ ATPase" evidence="13">
    <location>
        <begin position="1030"/>
        <end position="1172"/>
    </location>
</feature>
<evidence type="ECO:0000256" key="6">
    <source>
        <dbReference type="ARBA" id="ARBA00023136"/>
    </source>
</evidence>
<dbReference type="GO" id="GO:0005524">
    <property type="term" value="F:ATP binding"/>
    <property type="evidence" value="ECO:0007669"/>
    <property type="project" value="UniProtKB-KW"/>
</dbReference>
<dbReference type="GO" id="GO:0016558">
    <property type="term" value="P:protein import into peroxisome matrix"/>
    <property type="evidence" value="ECO:0007669"/>
    <property type="project" value="TreeGrafter"/>
</dbReference>
<dbReference type="Gene3D" id="1.10.8.60">
    <property type="match status" value="2"/>
</dbReference>
<feature type="region of interest" description="Disordered" evidence="12">
    <location>
        <begin position="1"/>
        <end position="23"/>
    </location>
</feature>
<protein>
    <recommendedName>
        <fullName evidence="8">Peroxisomal ATPase PEX6</fullName>
    </recommendedName>
    <alternativeName>
        <fullName evidence="9">Peroxin-6</fullName>
    </alternativeName>
</protein>
<evidence type="ECO:0000313" key="14">
    <source>
        <dbReference type="EMBL" id="OLN82019.1"/>
    </source>
</evidence>
<sequence>MTTSELAPPSQARRNKRSRRRRLDKPALSARLVLDDHDVKGDVGILSEDLFADLFPHLRDVPSREDGIEDIHHVAIAPWEPNPSPTETAWTVVPVLKSSALKHSTVQFSPSSLSLQSFATILQQVAPSKLSSHSRNGIEIQILDVVALSLDTVFVSLESELTRRLEQGEGTFYRDHPSHSRTNGHSSPNTAEDRLIAALRVALGSLKVLHSGDLFPLPLPPHPVTHVPPNPGKIMLCEPVSQGILSESTKIILMRGRVHTKRGQSAPSIPPNRNLNGVPEDEGDDTANDQFYSAAEDRYRTDAANTEIDSVTETEESELSGIDQEDELSDDSMDEMISLQAPTLPTTASGVSTMQPGTPMTIGRGRKTNGIATPASVFSNFTATTARPDRPRGRLFKAHGLIRAIPADLLHPKPAPEDDEEARIFVDISSLSKIGCFSGDWVRVEAAEEPPANGFGAFGLGSLTSLEPAESSWRPVRVYGLPEGYSQRPVTRIPNAKNGERKLSFFESQLQKPTSPAAYISPILLANLDDPSYLRLSPIKRGTYQGKGTLPKFTSASRPPYARDITIQHVRSPITAERAYQSAVLGGLKRYFAQKIRLVRTGDLIAVPIDTQLGKALQEQPSGAGGSEVDDVMALSNDGSSRFDQVAWFKVGQIQIQKSEGDNDQSDELWGGVACIDSSSVAMHGSGFATTRIPATKSSTWPYYLSVKKMPTKTLSASALTLPDQDQRYISPLRRRLRELLAAATSPRAIHLKMPPVAILLTATHRNIGKATMASEACSDIGLHTYTIDAYDILSEAGTSGSDVKTEGLLRTRSERAMSCGPETTALLIKHVEALTADRMVSTIKEILQDTRVLIATTSDVDKVPDGVRGLFSHELEMGAPDEAEREGILKSIVEDRGINLDPEVELNGVALKTAALVAGDLVDVVDRALIAQRLRLEHISAKTGTAGQAITVRDLQVAGGPMARCVTKGDFDVAVEAARKNFAGAIGAPKIPNVTWDDVGGLNNVKDAVTETIQLPLERPELFAKGMKKRSGILFYGPPGTGKTLLAKAIATEYSLNFFSVKGPELLNMYIGESEANVRRVFQRARDARPCVVFFDELDSVAPKRGNQGDSGGVMDRIVSQLLAELDGMSGGDDTSGGVFVIGATNRPDLLDPALLRPGRFDKMLYLGVSDTHDKQLKILEALTRKFTLHPSVSLPAVAQRLPFTYTGADFYALCSDAMLKAVTRQAASVDAKIRDINADPARVARHQGPMSTAYFFDHHATPDDIAVMVTEEDFMNAHAELVPSVSAGELAHYESVRASFEGSPDKQKQQQQSQRPAPGPVRAVSGSSVVSRGSSKGKGKAVAASSKGKGKAVALNSDDEYESEGAVTVTNGKGKGKGKAVAGFQDGTASDDDGLY</sequence>
<evidence type="ECO:0000256" key="3">
    <source>
        <dbReference type="ARBA" id="ARBA00022741"/>
    </source>
</evidence>
<dbReference type="Pfam" id="PF23120">
    <property type="entry name" value="PEX6_N"/>
    <property type="match status" value="1"/>
</dbReference>
<keyword evidence="15" id="KW-1185">Reference proteome</keyword>
<dbReference type="GO" id="GO:0016887">
    <property type="term" value="F:ATP hydrolysis activity"/>
    <property type="evidence" value="ECO:0007669"/>
    <property type="project" value="InterPro"/>
</dbReference>
<feature type="region of interest" description="Disordered" evidence="12">
    <location>
        <begin position="301"/>
        <end position="323"/>
    </location>
</feature>
<evidence type="ECO:0000256" key="4">
    <source>
        <dbReference type="ARBA" id="ARBA00022801"/>
    </source>
</evidence>
<comment type="caution">
    <text evidence="14">The sequence shown here is derived from an EMBL/GenBank/DDBJ whole genome shotgun (WGS) entry which is preliminary data.</text>
</comment>
<reference evidence="14 15" key="1">
    <citation type="submission" date="2016-11" db="EMBL/GenBank/DDBJ databases">
        <title>Draft Genome Assembly of Colletotrichum chlorophyti a pathogen of herbaceous plants.</title>
        <authorList>
            <person name="Gan P."/>
            <person name="Narusaka M."/>
            <person name="Tsushima A."/>
            <person name="Narusaka Y."/>
            <person name="Takano Y."/>
            <person name="Shirasu K."/>
        </authorList>
    </citation>
    <scope>NUCLEOTIDE SEQUENCE [LARGE SCALE GENOMIC DNA]</scope>
    <source>
        <strain evidence="14 15">NTL11</strain>
    </source>
</reference>
<dbReference type="PANTHER" id="PTHR23077">
    <property type="entry name" value="AAA-FAMILY ATPASE"/>
    <property type="match status" value="1"/>
</dbReference>
<evidence type="ECO:0000256" key="2">
    <source>
        <dbReference type="ARBA" id="ARBA00022593"/>
    </source>
</evidence>
<comment type="subunit">
    <text evidence="11">Interacts with PEX1; forming the PEX1-PEX6 AAA ATPase complex, which is composed of a heterohexamer formed by a trimer of PEX1-PEX6 dimers.</text>
</comment>
<dbReference type="PROSITE" id="PS00674">
    <property type="entry name" value="AAA"/>
    <property type="match status" value="1"/>
</dbReference>
<dbReference type="Pfam" id="PF23315">
    <property type="entry name" value="PEX6_4th"/>
    <property type="match status" value="1"/>
</dbReference>
<dbReference type="GO" id="GO:0005829">
    <property type="term" value="C:cytosol"/>
    <property type="evidence" value="ECO:0007669"/>
    <property type="project" value="TreeGrafter"/>
</dbReference>
<evidence type="ECO:0000256" key="7">
    <source>
        <dbReference type="ARBA" id="ARBA00034691"/>
    </source>
</evidence>
<dbReference type="InterPro" id="IPR050168">
    <property type="entry name" value="AAA_ATPase_domain"/>
</dbReference>
<keyword evidence="5" id="KW-0067">ATP-binding</keyword>
<feature type="region of interest" description="Disordered" evidence="12">
    <location>
        <begin position="168"/>
        <end position="189"/>
    </location>
</feature>